<dbReference type="SUPFAM" id="SSF53448">
    <property type="entry name" value="Nucleotide-diphospho-sugar transferases"/>
    <property type="match status" value="1"/>
</dbReference>
<dbReference type="PANTHER" id="PTHR34203:SF15">
    <property type="entry name" value="SLL1173 PROTEIN"/>
    <property type="match status" value="1"/>
</dbReference>
<dbReference type="InterPro" id="IPR001173">
    <property type="entry name" value="Glyco_trans_2-like"/>
</dbReference>
<evidence type="ECO:0008006" key="4">
    <source>
        <dbReference type="Google" id="ProtNLM"/>
    </source>
</evidence>
<dbReference type="InterPro" id="IPR029044">
    <property type="entry name" value="Nucleotide-diphossugar_trans"/>
</dbReference>
<name>A0A6C0H381_9ZZZZ</name>
<organism evidence="3">
    <name type="scientific">viral metagenome</name>
    <dbReference type="NCBI Taxonomy" id="1070528"/>
    <lineage>
        <taxon>unclassified sequences</taxon>
        <taxon>metagenomes</taxon>
        <taxon>organismal metagenomes</taxon>
    </lineage>
</organism>
<dbReference type="Pfam" id="PF00535">
    <property type="entry name" value="Glycos_transf_2"/>
    <property type="match status" value="1"/>
</dbReference>
<protein>
    <recommendedName>
        <fullName evidence="4">Methyltransferase FkbM domain-containing protein</fullName>
    </recommendedName>
</protein>
<evidence type="ECO:0000313" key="3">
    <source>
        <dbReference type="EMBL" id="QHT75012.1"/>
    </source>
</evidence>
<sequence>MSKERYTVVKNKDSYGGDYRFIQGKSVPELKAICDYTLDSIGFNSIGYLKKEVLENDALFDFPNIDLYIRQDRIDKIVKQKKDYLTRNIPLDITFVITTCKRLKMFIETMDKLILHCQDLFLIKNWVCIDDNSSEQDRNEMKQRYPFFEFIMKSPEQKGHAKSLNIVFNSIDTKYVFFFEDDWRCNLHFSILPYVEFLEQYEKDQVIFHGRSENDGYKKLAMLHNKDIYSYSYNPKHKAKKDTKLLPFYEQFEKEFQCESDNIGFFYPGFSLNPSIFNIEKIKRHNLEFSEDVKYNDCFELRFAFECLKAGFKTSFTNILICHIGDISSYILNNNPRCFDSYSYIKHGVKYVFEDCGSNPEWFISNFPTWEEETFNVFETVKNKKKIAIDIGGWIGTTCIWLCQNFKHVIVIEVDKLATKSLELNCKASQCSNYTLIDKPISNKETKVIFGVNKFRKSSLNESMSQIKEGKSDETDYEIDTITFAQIIKDRTDIGFIKIDIEGGEENILEDVLTFSLKNKIPVYISFHLDWWIDKNSKRFNSLFESSKIKHQNIVITLEKFYSMLDKNPFESFLFC</sequence>
<evidence type="ECO:0000259" key="2">
    <source>
        <dbReference type="Pfam" id="PF05050"/>
    </source>
</evidence>
<dbReference type="EMBL" id="MN739861">
    <property type="protein sequence ID" value="QHT75012.1"/>
    <property type="molecule type" value="Genomic_DNA"/>
</dbReference>
<dbReference type="NCBIfam" id="TIGR01444">
    <property type="entry name" value="fkbM_fam"/>
    <property type="match status" value="1"/>
</dbReference>
<dbReference type="Gene3D" id="3.40.50.150">
    <property type="entry name" value="Vaccinia Virus protein VP39"/>
    <property type="match status" value="1"/>
</dbReference>
<evidence type="ECO:0000259" key="1">
    <source>
        <dbReference type="Pfam" id="PF00535"/>
    </source>
</evidence>
<feature type="domain" description="Glycosyltransferase 2-like" evidence="1">
    <location>
        <begin position="95"/>
        <end position="240"/>
    </location>
</feature>
<dbReference type="AlphaFoldDB" id="A0A6C0H381"/>
<dbReference type="Pfam" id="PF05050">
    <property type="entry name" value="Methyltransf_21"/>
    <property type="match status" value="1"/>
</dbReference>
<dbReference type="InterPro" id="IPR052514">
    <property type="entry name" value="SAM-dependent_MTase"/>
</dbReference>
<dbReference type="InterPro" id="IPR029063">
    <property type="entry name" value="SAM-dependent_MTases_sf"/>
</dbReference>
<accession>A0A6C0H381</accession>
<feature type="domain" description="Methyltransferase FkbM" evidence="2">
    <location>
        <begin position="401"/>
        <end position="528"/>
    </location>
</feature>
<dbReference type="InterPro" id="IPR006342">
    <property type="entry name" value="FkbM_mtfrase"/>
</dbReference>
<dbReference type="PANTHER" id="PTHR34203">
    <property type="entry name" value="METHYLTRANSFERASE, FKBM FAMILY PROTEIN"/>
    <property type="match status" value="1"/>
</dbReference>
<reference evidence="3" key="1">
    <citation type="journal article" date="2020" name="Nature">
        <title>Giant virus diversity and host interactions through global metagenomics.</title>
        <authorList>
            <person name="Schulz F."/>
            <person name="Roux S."/>
            <person name="Paez-Espino D."/>
            <person name="Jungbluth S."/>
            <person name="Walsh D.A."/>
            <person name="Denef V.J."/>
            <person name="McMahon K.D."/>
            <person name="Konstantinidis K.T."/>
            <person name="Eloe-Fadrosh E.A."/>
            <person name="Kyrpides N.C."/>
            <person name="Woyke T."/>
        </authorList>
    </citation>
    <scope>NUCLEOTIDE SEQUENCE</scope>
    <source>
        <strain evidence="3">GVMAG-M-3300023179-62</strain>
    </source>
</reference>
<proteinExistence type="predicted"/>
<dbReference type="SUPFAM" id="SSF53335">
    <property type="entry name" value="S-adenosyl-L-methionine-dependent methyltransferases"/>
    <property type="match status" value="1"/>
</dbReference>